<sequence length="141" mass="15139">MALVTNAECGAWVERLRHERWSQEEAYLPPLAPSPFAPLGQSKGLPTPPASAASAASGVSGRGHSRGGRSSTASRQGRSSSSSTLRHTTTEMMGLERRGAGGVSWAHAGTEVRKQREREQREREFRRSRSASSLAASSGRH</sequence>
<feature type="compositionally biased region" description="Low complexity" evidence="1">
    <location>
        <begin position="68"/>
        <end position="87"/>
    </location>
</feature>
<dbReference type="AlphaFoldDB" id="A0A7S1LBX1"/>
<reference evidence="2" key="1">
    <citation type="submission" date="2021-01" db="EMBL/GenBank/DDBJ databases">
        <authorList>
            <person name="Corre E."/>
            <person name="Pelletier E."/>
            <person name="Niang G."/>
            <person name="Scheremetjew M."/>
            <person name="Finn R."/>
            <person name="Kale V."/>
            <person name="Holt S."/>
            <person name="Cochrane G."/>
            <person name="Meng A."/>
            <person name="Brown T."/>
            <person name="Cohen L."/>
        </authorList>
    </citation>
    <scope>NUCLEOTIDE SEQUENCE</scope>
    <source>
        <strain evidence="2">OF101</strain>
    </source>
</reference>
<feature type="compositionally biased region" description="Low complexity" evidence="1">
    <location>
        <begin position="50"/>
        <end position="59"/>
    </location>
</feature>
<organism evidence="2">
    <name type="scientific">Alexandrium catenella</name>
    <name type="common">Red tide dinoflagellate</name>
    <name type="synonym">Gonyaulax catenella</name>
    <dbReference type="NCBI Taxonomy" id="2925"/>
    <lineage>
        <taxon>Eukaryota</taxon>
        <taxon>Sar</taxon>
        <taxon>Alveolata</taxon>
        <taxon>Dinophyceae</taxon>
        <taxon>Gonyaulacales</taxon>
        <taxon>Pyrocystaceae</taxon>
        <taxon>Alexandrium</taxon>
    </lineage>
</organism>
<proteinExistence type="predicted"/>
<evidence type="ECO:0000313" key="2">
    <source>
        <dbReference type="EMBL" id="CAD9099590.1"/>
    </source>
</evidence>
<gene>
    <name evidence="2" type="ORF">ACAT0790_LOCUS6692</name>
</gene>
<evidence type="ECO:0000256" key="1">
    <source>
        <dbReference type="SAM" id="MobiDB-lite"/>
    </source>
</evidence>
<feature type="compositionally biased region" description="Basic and acidic residues" evidence="1">
    <location>
        <begin position="110"/>
        <end position="127"/>
    </location>
</feature>
<feature type="compositionally biased region" description="Low complexity" evidence="1">
    <location>
        <begin position="130"/>
        <end position="141"/>
    </location>
</feature>
<dbReference type="EMBL" id="HBGE01011402">
    <property type="protein sequence ID" value="CAD9099590.1"/>
    <property type="molecule type" value="Transcribed_RNA"/>
</dbReference>
<accession>A0A7S1LBX1</accession>
<protein>
    <submittedName>
        <fullName evidence="2">Uncharacterized protein</fullName>
    </submittedName>
</protein>
<feature type="region of interest" description="Disordered" evidence="1">
    <location>
        <begin position="29"/>
        <end position="141"/>
    </location>
</feature>
<name>A0A7S1LBX1_ALECA</name>